<dbReference type="Pfam" id="PF00071">
    <property type="entry name" value="Ras"/>
    <property type="match status" value="1"/>
</dbReference>
<evidence type="ECO:0000256" key="1">
    <source>
        <dbReference type="SAM" id="Phobius"/>
    </source>
</evidence>
<dbReference type="AlphaFoldDB" id="A0A444Y211"/>
<gene>
    <name evidence="2" type="ORF">Ahy_B08g091377</name>
</gene>
<keyword evidence="3" id="KW-1185">Reference proteome</keyword>
<evidence type="ECO:0000313" key="2">
    <source>
        <dbReference type="EMBL" id="RYQ95972.1"/>
    </source>
</evidence>
<dbReference type="SUPFAM" id="SSF52540">
    <property type="entry name" value="P-loop containing nucleoside triphosphate hydrolases"/>
    <property type="match status" value="1"/>
</dbReference>
<comment type="caution">
    <text evidence="2">The sequence shown here is derived from an EMBL/GenBank/DDBJ whole genome shotgun (WGS) entry which is preliminary data.</text>
</comment>
<keyword evidence="1" id="KW-0472">Membrane</keyword>
<feature type="transmembrane region" description="Helical" evidence="1">
    <location>
        <begin position="77"/>
        <end position="101"/>
    </location>
</feature>
<name>A0A444Y211_ARAHY</name>
<dbReference type="EMBL" id="SDMP01000018">
    <property type="protein sequence ID" value="RYQ95972.1"/>
    <property type="molecule type" value="Genomic_DNA"/>
</dbReference>
<keyword evidence="1" id="KW-0812">Transmembrane</keyword>
<dbReference type="Proteomes" id="UP000289738">
    <property type="component" value="Chromosome B08"/>
</dbReference>
<dbReference type="GO" id="GO:0003924">
    <property type="term" value="F:GTPase activity"/>
    <property type="evidence" value="ECO:0007669"/>
    <property type="project" value="InterPro"/>
</dbReference>
<keyword evidence="1" id="KW-1133">Transmembrane helix</keyword>
<protein>
    <submittedName>
        <fullName evidence="2">Uncharacterized protein</fullName>
    </submittedName>
</protein>
<dbReference type="Gene3D" id="3.40.50.300">
    <property type="entry name" value="P-loop containing nucleotide triphosphate hydrolases"/>
    <property type="match status" value="1"/>
</dbReference>
<evidence type="ECO:0000313" key="3">
    <source>
        <dbReference type="Proteomes" id="UP000289738"/>
    </source>
</evidence>
<sequence length="107" mass="11750">MSQELKQLQSMLPIICFRDGSPALPDALSMTNSAISTSALVIETMEALTVFLGDMGAGKTSLVLRFVKGQFSEYQVTLSYCIFLIYYMAISVGNGLTLFYVEGCRNQ</sequence>
<organism evidence="2 3">
    <name type="scientific">Arachis hypogaea</name>
    <name type="common">Peanut</name>
    <dbReference type="NCBI Taxonomy" id="3818"/>
    <lineage>
        <taxon>Eukaryota</taxon>
        <taxon>Viridiplantae</taxon>
        <taxon>Streptophyta</taxon>
        <taxon>Embryophyta</taxon>
        <taxon>Tracheophyta</taxon>
        <taxon>Spermatophyta</taxon>
        <taxon>Magnoliopsida</taxon>
        <taxon>eudicotyledons</taxon>
        <taxon>Gunneridae</taxon>
        <taxon>Pentapetalae</taxon>
        <taxon>rosids</taxon>
        <taxon>fabids</taxon>
        <taxon>Fabales</taxon>
        <taxon>Fabaceae</taxon>
        <taxon>Papilionoideae</taxon>
        <taxon>50 kb inversion clade</taxon>
        <taxon>dalbergioids sensu lato</taxon>
        <taxon>Dalbergieae</taxon>
        <taxon>Pterocarpus clade</taxon>
        <taxon>Arachis</taxon>
    </lineage>
</organism>
<dbReference type="InterPro" id="IPR027417">
    <property type="entry name" value="P-loop_NTPase"/>
</dbReference>
<proteinExistence type="predicted"/>
<dbReference type="InterPro" id="IPR001806">
    <property type="entry name" value="Small_GTPase"/>
</dbReference>
<reference evidence="2 3" key="1">
    <citation type="submission" date="2019-01" db="EMBL/GenBank/DDBJ databases">
        <title>Sequencing of cultivated peanut Arachis hypogaea provides insights into genome evolution and oil improvement.</title>
        <authorList>
            <person name="Chen X."/>
        </authorList>
    </citation>
    <scope>NUCLEOTIDE SEQUENCE [LARGE SCALE GENOMIC DNA]</scope>
    <source>
        <strain evidence="3">cv. Fuhuasheng</strain>
        <tissue evidence="2">Leaves</tissue>
    </source>
</reference>
<accession>A0A444Y211</accession>
<dbReference type="GO" id="GO:0005525">
    <property type="term" value="F:GTP binding"/>
    <property type="evidence" value="ECO:0007669"/>
    <property type="project" value="InterPro"/>
</dbReference>